<dbReference type="PANTHER" id="PTHR46148:SF44">
    <property type="entry name" value="GAG-POL POLYPROTEIN"/>
    <property type="match status" value="1"/>
</dbReference>
<gene>
    <name evidence="1" type="ORF">EPI10_005389</name>
</gene>
<dbReference type="PANTHER" id="PTHR46148">
    <property type="entry name" value="CHROMO DOMAIN-CONTAINING PROTEIN"/>
    <property type="match status" value="1"/>
</dbReference>
<organism evidence="1 2">
    <name type="scientific">Gossypium australe</name>
    <dbReference type="NCBI Taxonomy" id="47621"/>
    <lineage>
        <taxon>Eukaryota</taxon>
        <taxon>Viridiplantae</taxon>
        <taxon>Streptophyta</taxon>
        <taxon>Embryophyta</taxon>
        <taxon>Tracheophyta</taxon>
        <taxon>Spermatophyta</taxon>
        <taxon>Magnoliopsida</taxon>
        <taxon>eudicotyledons</taxon>
        <taxon>Gunneridae</taxon>
        <taxon>Pentapetalae</taxon>
        <taxon>rosids</taxon>
        <taxon>malvids</taxon>
        <taxon>Malvales</taxon>
        <taxon>Malvaceae</taxon>
        <taxon>Malvoideae</taxon>
        <taxon>Gossypium</taxon>
    </lineage>
</organism>
<evidence type="ECO:0000313" key="2">
    <source>
        <dbReference type="Proteomes" id="UP000325315"/>
    </source>
</evidence>
<accession>A0A5B6WQH5</accession>
<sequence length="90" mass="10768">MLKRYQSDHSHIVPIEEIEVRPDFSFEEEPVQILDREVKVLWRNHGIEEATCEPKEIFHQQYHRLFELGKFQGRNFFKEGRVVTTQNIGG</sequence>
<dbReference type="AlphaFoldDB" id="A0A5B6WQH5"/>
<name>A0A5B6WQH5_9ROSI</name>
<evidence type="ECO:0000313" key="1">
    <source>
        <dbReference type="EMBL" id="KAA3483197.1"/>
    </source>
</evidence>
<dbReference type="EMBL" id="SMMG02000002">
    <property type="protein sequence ID" value="KAA3483197.1"/>
    <property type="molecule type" value="Genomic_DNA"/>
</dbReference>
<dbReference type="Proteomes" id="UP000325315">
    <property type="component" value="Unassembled WGS sequence"/>
</dbReference>
<keyword evidence="2" id="KW-1185">Reference proteome</keyword>
<dbReference type="OrthoDB" id="1939135at2759"/>
<proteinExistence type="predicted"/>
<reference evidence="2" key="1">
    <citation type="journal article" date="2019" name="Plant Biotechnol. J.">
        <title>Genome sequencing of the Australian wild diploid species Gossypium australe highlights disease resistance and delayed gland morphogenesis.</title>
        <authorList>
            <person name="Cai Y."/>
            <person name="Cai X."/>
            <person name="Wang Q."/>
            <person name="Wang P."/>
            <person name="Zhang Y."/>
            <person name="Cai C."/>
            <person name="Xu Y."/>
            <person name="Wang K."/>
            <person name="Zhou Z."/>
            <person name="Wang C."/>
            <person name="Geng S."/>
            <person name="Li B."/>
            <person name="Dong Q."/>
            <person name="Hou Y."/>
            <person name="Wang H."/>
            <person name="Ai P."/>
            <person name="Liu Z."/>
            <person name="Yi F."/>
            <person name="Sun M."/>
            <person name="An G."/>
            <person name="Cheng J."/>
            <person name="Zhang Y."/>
            <person name="Shi Q."/>
            <person name="Xie Y."/>
            <person name="Shi X."/>
            <person name="Chang Y."/>
            <person name="Huang F."/>
            <person name="Chen Y."/>
            <person name="Hong S."/>
            <person name="Mi L."/>
            <person name="Sun Q."/>
            <person name="Zhang L."/>
            <person name="Zhou B."/>
            <person name="Peng R."/>
            <person name="Zhang X."/>
            <person name="Liu F."/>
        </authorList>
    </citation>
    <scope>NUCLEOTIDE SEQUENCE [LARGE SCALE GENOMIC DNA]</scope>
    <source>
        <strain evidence="2">cv. PA1801</strain>
    </source>
</reference>
<protein>
    <submittedName>
        <fullName evidence="1">ABC transporter G family member 33-like</fullName>
    </submittedName>
</protein>
<comment type="caution">
    <text evidence="1">The sequence shown here is derived from an EMBL/GenBank/DDBJ whole genome shotgun (WGS) entry which is preliminary data.</text>
</comment>